<accession>A0A5N6C4J8</accession>
<dbReference type="Proteomes" id="UP000313066">
    <property type="component" value="Unassembled WGS sequence"/>
</dbReference>
<evidence type="ECO:0000313" key="7">
    <source>
        <dbReference type="EMBL" id="KAB8187687.1"/>
    </source>
</evidence>
<organism evidence="7 8">
    <name type="scientific">Microbispora catharanthi</name>
    <dbReference type="NCBI Taxonomy" id="1712871"/>
    <lineage>
        <taxon>Bacteria</taxon>
        <taxon>Bacillati</taxon>
        <taxon>Actinomycetota</taxon>
        <taxon>Actinomycetes</taxon>
        <taxon>Streptosporangiales</taxon>
        <taxon>Streptosporangiaceae</taxon>
        <taxon>Microbispora</taxon>
    </lineage>
</organism>
<dbReference type="SUPFAM" id="SSF46894">
    <property type="entry name" value="C-terminal effector domain of the bipartite response regulators"/>
    <property type="match status" value="1"/>
</dbReference>
<evidence type="ECO:0000256" key="2">
    <source>
        <dbReference type="ARBA" id="ARBA00023015"/>
    </source>
</evidence>
<dbReference type="PANTHER" id="PTHR35807:SF1">
    <property type="entry name" value="TRANSCRIPTIONAL REGULATOR REDD"/>
    <property type="match status" value="1"/>
</dbReference>
<dbReference type="SMART" id="SM01043">
    <property type="entry name" value="BTAD"/>
    <property type="match status" value="1"/>
</dbReference>
<dbReference type="Gene3D" id="1.25.40.10">
    <property type="entry name" value="Tetratricopeptide repeat domain"/>
    <property type="match status" value="2"/>
</dbReference>
<dbReference type="Pfam" id="PF00486">
    <property type="entry name" value="Trans_reg_C"/>
    <property type="match status" value="1"/>
</dbReference>
<keyword evidence="2" id="KW-0805">Transcription regulation</keyword>
<dbReference type="GO" id="GO:0043531">
    <property type="term" value="F:ADP binding"/>
    <property type="evidence" value="ECO:0007669"/>
    <property type="project" value="InterPro"/>
</dbReference>
<keyword evidence="8" id="KW-1185">Reference proteome</keyword>
<name>A0A5N6C4J8_9ACTN</name>
<dbReference type="SUPFAM" id="SSF48452">
    <property type="entry name" value="TPR-like"/>
    <property type="match status" value="2"/>
</dbReference>
<reference evidence="7 8" key="1">
    <citation type="submission" date="2019-10" db="EMBL/GenBank/DDBJ databases">
        <title>Nonomuraea sp. nov., isolated from Phyllanthus amarus.</title>
        <authorList>
            <person name="Klykleung N."/>
            <person name="Tanasupawat S."/>
        </authorList>
    </citation>
    <scope>NUCLEOTIDE SEQUENCE [LARGE SCALE GENOMIC DNA]</scope>
    <source>
        <strain evidence="7 8">CR1-09</strain>
    </source>
</reference>
<feature type="domain" description="AAA+ ATPase" evidence="5">
    <location>
        <begin position="293"/>
        <end position="427"/>
    </location>
</feature>
<dbReference type="SMART" id="SM00028">
    <property type="entry name" value="TPR"/>
    <property type="match status" value="6"/>
</dbReference>
<dbReference type="RefSeq" id="WP_139572134.1">
    <property type="nucleotide sequence ID" value="NZ_VDMA02000001.1"/>
</dbReference>
<dbReference type="Pfam" id="PF00931">
    <property type="entry name" value="NB-ARC"/>
    <property type="match status" value="1"/>
</dbReference>
<dbReference type="SMART" id="SM00382">
    <property type="entry name" value="AAA"/>
    <property type="match status" value="1"/>
</dbReference>
<dbReference type="InterPro" id="IPR016032">
    <property type="entry name" value="Sig_transdc_resp-reg_C-effctor"/>
</dbReference>
<keyword evidence="3" id="KW-0238">DNA-binding</keyword>
<protein>
    <submittedName>
        <fullName evidence="7">Tetratricopeptide repeat protein</fullName>
    </submittedName>
</protein>
<dbReference type="GO" id="GO:0006355">
    <property type="term" value="P:regulation of DNA-templated transcription"/>
    <property type="evidence" value="ECO:0007669"/>
    <property type="project" value="InterPro"/>
</dbReference>
<dbReference type="InterPro" id="IPR002182">
    <property type="entry name" value="NB-ARC"/>
</dbReference>
<dbReference type="InterPro" id="IPR027417">
    <property type="entry name" value="P-loop_NTPase"/>
</dbReference>
<dbReference type="Gene3D" id="1.10.10.10">
    <property type="entry name" value="Winged helix-like DNA-binding domain superfamily/Winged helix DNA-binding domain"/>
    <property type="match status" value="1"/>
</dbReference>
<dbReference type="InterPro" id="IPR011990">
    <property type="entry name" value="TPR-like_helical_dom_sf"/>
</dbReference>
<sequence>MDGYGGSAATAYFGILGPLRVWAGGGEHAISRRNVARLLGALLLTPGRLVNRGLLVDQVWGPSGCDQRTLHTTIFRLRGWLEEQVGLAGVVTRVGHDYRLEVPPENIDVGRFRDLARQSREERDPDLRVELLRSALAVWRGPTLDGLLEPGASAVAGELEKARVDCACRLAEAAVERGRPDAALDPLERLADELPFDEIVHAHVITLLARCGRRAEARRRFATLRRRLADELGVEPSPPLVEAYLGLLDAPAPTAAPKEPRPCLLPPDLPDFTGRERDLALVVDALAGEAVGSAGMVAISGMPGVGKTALAVHAAHRLTERFPDGQLFVDLHAHGPHPAHPAQILARFLRALGIHATAIPEGVDERTEVFRALLSERRVLVVLDNAAGLDQIRPLLPGQATSAVLVTTRARLAEPYGMRHVALDVLERSEAIELLARIIGDGRAAGEPRAVAGLADLCGRLPLALRIAGARTAMRPHQPVASLVRRLADAANPLDHLAVGALDVRAGLELSYAGLAPAMRRLFRLLGLLDMGDFAGWAVTALLDRSPAETEELAECLVDAHLLTAVRAAETGEIRYRFHDLVRAFASECAYRDEPEPERRQALRRVFDRLGELIERVHEADWGSDFFLARGHRRSPVAGPAADGGSSVPLRWFHAERANIVTAVRQAANLGMHRTCWTLAIGATFLYESTHAYDEWRQTHQVALSAAVAGGDDLGVAAVNGSLALMYADMHQWGQAEMALEASVPLLESRDEETLGRVLVLAGWIDYKRGRFREALFHYQRAVAILQRSGSRGALAMALRCAAQLHLDLGELDLAEQAVERALALGEAGGHYSRLRALAIFGELRVAGDRLADARSVFGEVLDAAHQTGSPRLQVHALYGLGIVCSRTGAYDNAESYLGAALTQARQDLQQDYQVRILLALADSRQGQRRYDEAADCLHRAVAVSRRMRAPHWEARVIRALRDLRAGSRGGR</sequence>
<evidence type="ECO:0000256" key="1">
    <source>
        <dbReference type="ARBA" id="ARBA00005820"/>
    </source>
</evidence>
<evidence type="ECO:0000256" key="4">
    <source>
        <dbReference type="ARBA" id="ARBA00023163"/>
    </source>
</evidence>
<dbReference type="Gene3D" id="3.40.50.300">
    <property type="entry name" value="P-loop containing nucleotide triphosphate hydrolases"/>
    <property type="match status" value="1"/>
</dbReference>
<dbReference type="InterPro" id="IPR019734">
    <property type="entry name" value="TPR_rpt"/>
</dbReference>
<gene>
    <name evidence="7" type="ORF">FH610_000475</name>
</gene>
<proteinExistence type="inferred from homology"/>
<dbReference type="InterPro" id="IPR051677">
    <property type="entry name" value="AfsR-DnrI-RedD_regulator"/>
</dbReference>
<dbReference type="AlphaFoldDB" id="A0A5N6C4J8"/>
<evidence type="ECO:0000256" key="3">
    <source>
        <dbReference type="ARBA" id="ARBA00023125"/>
    </source>
</evidence>
<dbReference type="Pfam" id="PF03704">
    <property type="entry name" value="BTAD"/>
    <property type="match status" value="1"/>
</dbReference>
<comment type="similarity">
    <text evidence="1">Belongs to the AfsR/DnrI/RedD regulatory family.</text>
</comment>
<dbReference type="InterPro" id="IPR036388">
    <property type="entry name" value="WH-like_DNA-bd_sf"/>
</dbReference>
<dbReference type="Pfam" id="PF13424">
    <property type="entry name" value="TPR_12"/>
    <property type="match status" value="1"/>
</dbReference>
<dbReference type="SUPFAM" id="SSF52540">
    <property type="entry name" value="P-loop containing nucleoside triphosphate hydrolases"/>
    <property type="match status" value="1"/>
</dbReference>
<dbReference type="PRINTS" id="PR00364">
    <property type="entry name" value="DISEASERSIST"/>
</dbReference>
<evidence type="ECO:0000313" key="8">
    <source>
        <dbReference type="Proteomes" id="UP000313066"/>
    </source>
</evidence>
<dbReference type="EMBL" id="VDMA02000001">
    <property type="protein sequence ID" value="KAB8187687.1"/>
    <property type="molecule type" value="Genomic_DNA"/>
</dbReference>
<feature type="domain" description="Bacterial transcriptional activator" evidence="6">
    <location>
        <begin position="107"/>
        <end position="248"/>
    </location>
</feature>
<dbReference type="InterPro" id="IPR003593">
    <property type="entry name" value="AAA+_ATPase"/>
</dbReference>
<comment type="caution">
    <text evidence="7">The sequence shown here is derived from an EMBL/GenBank/DDBJ whole genome shotgun (WGS) entry which is preliminary data.</text>
</comment>
<dbReference type="GO" id="GO:0003677">
    <property type="term" value="F:DNA binding"/>
    <property type="evidence" value="ECO:0007669"/>
    <property type="project" value="UniProtKB-KW"/>
</dbReference>
<evidence type="ECO:0000259" key="6">
    <source>
        <dbReference type="SMART" id="SM01043"/>
    </source>
</evidence>
<dbReference type="PANTHER" id="PTHR35807">
    <property type="entry name" value="TRANSCRIPTIONAL REGULATOR REDD-RELATED"/>
    <property type="match status" value="1"/>
</dbReference>
<keyword evidence="4" id="KW-0804">Transcription</keyword>
<dbReference type="InterPro" id="IPR001867">
    <property type="entry name" value="OmpR/PhoB-type_DNA-bd"/>
</dbReference>
<dbReference type="InterPro" id="IPR005158">
    <property type="entry name" value="BTAD"/>
</dbReference>
<evidence type="ECO:0000259" key="5">
    <source>
        <dbReference type="SMART" id="SM00382"/>
    </source>
</evidence>
<dbReference type="GO" id="GO:0000160">
    <property type="term" value="P:phosphorelay signal transduction system"/>
    <property type="evidence" value="ECO:0007669"/>
    <property type="project" value="InterPro"/>
</dbReference>